<dbReference type="InterPro" id="IPR011330">
    <property type="entry name" value="Glyco_hydro/deAcase_b/a-brl"/>
</dbReference>
<dbReference type="PIRSF" id="PIRSF029570">
    <property type="entry name" value="UCP029570"/>
    <property type="match status" value="1"/>
</dbReference>
<accession>A0A368VCL6</accession>
<dbReference type="InterPro" id="IPR013785">
    <property type="entry name" value="Aldolase_TIM"/>
</dbReference>
<keyword evidence="1" id="KW-0732">Signal</keyword>
<dbReference type="InterPro" id="IPR016925">
    <property type="entry name" value="UCP029570"/>
</dbReference>
<dbReference type="PANTHER" id="PTHR35882">
    <property type="entry name" value="PELA"/>
    <property type="match status" value="1"/>
</dbReference>
<dbReference type="SUPFAM" id="SSF51445">
    <property type="entry name" value="(Trans)glycosidases"/>
    <property type="match status" value="1"/>
</dbReference>
<dbReference type="RefSeq" id="WP_113879004.1">
    <property type="nucleotide sequence ID" value="NZ_QNSA01000001.1"/>
</dbReference>
<organism evidence="4 5">
    <name type="scientific">Marinobacter nauticus</name>
    <name type="common">Marinobacter hydrocarbonoclasticus</name>
    <name type="synonym">Marinobacter aquaeolei</name>
    <dbReference type="NCBI Taxonomy" id="2743"/>
    <lineage>
        <taxon>Bacteria</taxon>
        <taxon>Pseudomonadati</taxon>
        <taxon>Pseudomonadota</taxon>
        <taxon>Gammaproteobacteria</taxon>
        <taxon>Pseudomonadales</taxon>
        <taxon>Marinobacteraceae</taxon>
        <taxon>Marinobacter</taxon>
    </lineage>
</organism>
<dbReference type="InterPro" id="IPR017853">
    <property type="entry name" value="GH"/>
</dbReference>
<feature type="chain" id="PRO_5016950755" description="Glycoside-hydrolase family GH114 TIM-barrel domain-containing protein" evidence="1">
    <location>
        <begin position="22"/>
        <end position="917"/>
    </location>
</feature>
<keyword evidence="6" id="KW-1185">Reference proteome</keyword>
<evidence type="ECO:0000313" key="4">
    <source>
        <dbReference type="EMBL" id="RCW38040.1"/>
    </source>
</evidence>
<dbReference type="Proteomes" id="UP000253065">
    <property type="component" value="Unassembled WGS sequence"/>
</dbReference>
<feature type="signal peptide" evidence="1">
    <location>
        <begin position="1"/>
        <end position="21"/>
    </location>
</feature>
<gene>
    <name evidence="4" type="ORF">DET51_101383</name>
    <name evidence="3" type="ORF">DET64_101384</name>
</gene>
<evidence type="ECO:0000256" key="1">
    <source>
        <dbReference type="SAM" id="SignalP"/>
    </source>
</evidence>
<dbReference type="SUPFAM" id="SSF88713">
    <property type="entry name" value="Glycoside hydrolase/deacetylase"/>
    <property type="match status" value="1"/>
</dbReference>
<reference evidence="4 5" key="1">
    <citation type="submission" date="2018-07" db="EMBL/GenBank/DDBJ databases">
        <title>Freshwater and sediment microbial communities from various areas in North America, analyzing microbe dynamics in response to fracking.</title>
        <authorList>
            <person name="Lamendella R."/>
        </authorList>
    </citation>
    <scope>NUCLEOTIDE SEQUENCE [LARGE SCALE GENOMIC DNA]</scope>
    <source>
        <strain evidence="4 5">114E</strain>
        <strain evidence="3 6">114E_o</strain>
    </source>
</reference>
<dbReference type="InterPro" id="IPR004352">
    <property type="entry name" value="GH114_TIM-barrel"/>
</dbReference>
<sequence>MTFFRVLTVLSLLFHVPVLSAESPRNVGFYYGHESPIGPLFAYDWLVLQPDQATDARLSLLSRGGTAPLAYVAVDEIAKSHALFPQVDPAWIVGRNKAWGSVILDIRKPEVRRFLVDKRVVPALMRGFEGVFLDTLDSHLMVEAGKVDALSFAQAQADLIADIRDKYPEAVMIINRGFHLPVRALDQVDALAFESYFEGFDPESGRYRPVPEEHREWLDARIAEWSARYPEKPVIAIDYTATPQLAEETADRLRDRGLLPVVSNQALDRLGPTSPETIRRQVLVLHDLPPQQADQSQAHSRLGVILEYLGFVPVYRSALEPPLSEPVLDRYHGVVVWWEAGTAHNRLCQWLGNSVRDQLPLVLMGLMPAAPACQRLVSGQRMRVPEGMLQVSAVQETVGRFEGNRLPARVPLAMPPAMDTYEPWILIEDKNARSYSPVFIRPEGGVALSPFLFEPGPDNAAYWLFDPVRFMADALKPEIHPGVDATTEAGRRIVTAHIDGDGAVSRANLPGTPQAIKVILDKIIRHYPIPHTVSVIEAEVSERGVYPAESREALETTRQIFREPNVEVASHTFSHPFFWRMMEGGEAPTAEQAAYGYAMEVPGYEPDLKREIPGSVAFVNELTPDDKAVRVFLWSGDARPGKTALRMVRELGLVNVNGGNTRPLKYDSTLAAVWPDARLVGDELQVHAPVLNENVYTDLWTGPFYGYRNARESFDLLDAPYRLKPSGIYYHFYSGTYPESIKALHEVYQHALDKPNSPLYLSEYATRVQARYYSVTTRDDDGVYRWKGVYTPATVTLPDSLYPDMKNSTGVAGFIRHGQRHYVHLTGPGAALAVSEVAPQGVYLESANARLTRWEREQVSGATSRVTVSANGHVPVEFRFGGAESCRVVSEHPATRLSPVAFRLSGKVVSNVVVECS</sequence>
<protein>
    <recommendedName>
        <fullName evidence="2">Glycoside-hydrolase family GH114 TIM-barrel domain-containing protein</fullName>
    </recommendedName>
</protein>
<evidence type="ECO:0000313" key="5">
    <source>
        <dbReference type="Proteomes" id="UP000252795"/>
    </source>
</evidence>
<comment type="caution">
    <text evidence="4">The sequence shown here is derived from an EMBL/GenBank/DDBJ whole genome shotgun (WGS) entry which is preliminary data.</text>
</comment>
<evidence type="ECO:0000313" key="3">
    <source>
        <dbReference type="EMBL" id="RBP77194.1"/>
    </source>
</evidence>
<evidence type="ECO:0000259" key="2">
    <source>
        <dbReference type="Pfam" id="PF03537"/>
    </source>
</evidence>
<dbReference type="Pfam" id="PF03537">
    <property type="entry name" value="Glyco_hydro_114"/>
    <property type="match status" value="1"/>
</dbReference>
<name>A0A368VCL6_MARNT</name>
<dbReference type="GO" id="GO:0005975">
    <property type="term" value="P:carbohydrate metabolic process"/>
    <property type="evidence" value="ECO:0007669"/>
    <property type="project" value="InterPro"/>
</dbReference>
<dbReference type="EMBL" id="QNSA01000001">
    <property type="protein sequence ID" value="RBP77194.1"/>
    <property type="molecule type" value="Genomic_DNA"/>
</dbReference>
<dbReference type="PANTHER" id="PTHR35882:SF2">
    <property type="entry name" value="PELA"/>
    <property type="match status" value="1"/>
</dbReference>
<dbReference type="Proteomes" id="UP000252795">
    <property type="component" value="Unassembled WGS sequence"/>
</dbReference>
<evidence type="ECO:0000313" key="6">
    <source>
        <dbReference type="Proteomes" id="UP000253065"/>
    </source>
</evidence>
<dbReference type="Gene3D" id="3.20.20.70">
    <property type="entry name" value="Aldolase class I"/>
    <property type="match status" value="1"/>
</dbReference>
<proteinExistence type="predicted"/>
<dbReference type="EMBL" id="QPJB01000001">
    <property type="protein sequence ID" value="RCW38040.1"/>
    <property type="molecule type" value="Genomic_DNA"/>
</dbReference>
<dbReference type="Gene3D" id="3.20.20.370">
    <property type="entry name" value="Glycoside hydrolase/deacetylase"/>
    <property type="match status" value="1"/>
</dbReference>
<feature type="domain" description="Glycoside-hydrolase family GH114 TIM-barrel" evidence="2">
    <location>
        <begin position="48"/>
        <end position="268"/>
    </location>
</feature>
<dbReference type="AlphaFoldDB" id="A0A368VCL6"/>
<dbReference type="CDD" id="cd10922">
    <property type="entry name" value="CE4_PelA_like_C"/>
    <property type="match status" value="1"/>
</dbReference>